<protein>
    <submittedName>
        <fullName evidence="1">Uncharacterized protein</fullName>
    </submittedName>
</protein>
<evidence type="ECO:0000313" key="1">
    <source>
        <dbReference type="EMBL" id="MUM65361.1"/>
    </source>
</evidence>
<proteinExistence type="predicted"/>
<sequence>MTLMTLLPSSMGLWEGQPSSPFFKGLDIMNESLRTTFSNGESLSHPNRWWERRAALKGNLSR</sequence>
<comment type="caution">
    <text evidence="1">The sequence shown here is derived from an EMBL/GenBank/DDBJ whole genome shotgun (WGS) entry which is preliminary data.</text>
</comment>
<evidence type="ECO:0000313" key="2">
    <source>
        <dbReference type="Proteomes" id="UP000440125"/>
    </source>
</evidence>
<dbReference type="AlphaFoldDB" id="A0A6A9QDX0"/>
<accession>A0A6A9QDX0</accession>
<organism evidence="1 2">
    <name type="scientific">Acidianus infernus</name>
    <dbReference type="NCBI Taxonomy" id="12915"/>
    <lineage>
        <taxon>Archaea</taxon>
        <taxon>Thermoproteota</taxon>
        <taxon>Thermoprotei</taxon>
        <taxon>Sulfolobales</taxon>
        <taxon>Sulfolobaceae</taxon>
        <taxon>Acidianus</taxon>
    </lineage>
</organism>
<dbReference type="EMBL" id="WFIY01000004">
    <property type="protein sequence ID" value="MUM65361.1"/>
    <property type="molecule type" value="Genomic_DNA"/>
</dbReference>
<dbReference type="Proteomes" id="UP000440125">
    <property type="component" value="Unassembled WGS sequence"/>
</dbReference>
<keyword evidence="2" id="KW-1185">Reference proteome</keyword>
<reference evidence="1 2" key="1">
    <citation type="submission" date="2019-10" db="EMBL/GenBank/DDBJ databases">
        <title>Genome Sequences from Six Type Strain Members of the Archaeal Family Sulfolobaceae: Acidianus ambivalens, Acidianus infernus, Metallosphaera prunae, Stygiolobus azoricus, Sulfolobus metallicus, and Sulfurisphaera ohwakuensis.</title>
        <authorList>
            <person name="Counts J.A."/>
            <person name="Kelly R.M."/>
        </authorList>
    </citation>
    <scope>NUCLEOTIDE SEQUENCE [LARGE SCALE GENOMIC DNA]</scope>
    <source>
        <strain evidence="1 2">DSM 3191</strain>
    </source>
</reference>
<gene>
    <name evidence="1" type="ORF">D1867_08930</name>
</gene>
<name>A0A6A9QDX0_ACIIN</name>